<dbReference type="InterPro" id="IPR039737">
    <property type="entry name" value="INPP5A"/>
</dbReference>
<organism evidence="1 2">
    <name type="scientific">Caenorhabditis angaria</name>
    <dbReference type="NCBI Taxonomy" id="860376"/>
    <lineage>
        <taxon>Eukaryota</taxon>
        <taxon>Metazoa</taxon>
        <taxon>Ecdysozoa</taxon>
        <taxon>Nematoda</taxon>
        <taxon>Chromadorea</taxon>
        <taxon>Rhabditida</taxon>
        <taxon>Rhabditina</taxon>
        <taxon>Rhabditomorpha</taxon>
        <taxon>Rhabditoidea</taxon>
        <taxon>Rhabditidae</taxon>
        <taxon>Peloderinae</taxon>
        <taxon>Caenorhabditis</taxon>
    </lineage>
</organism>
<comment type="caution">
    <text evidence="1">The sequence shown here is derived from an EMBL/GenBank/DDBJ whole genome shotgun (WGS) entry which is preliminary data.</text>
</comment>
<gene>
    <name evidence="1" type="ORF">CAMP_LOCUS11091</name>
</gene>
<dbReference type="Gene3D" id="3.60.10.10">
    <property type="entry name" value="Endonuclease/exonuclease/phosphatase"/>
    <property type="match status" value="1"/>
</dbReference>
<sequence>MAEYIKQVTVTGDISRIGTDDDLIRAWCSEVAKEIYEQKCEFAVVHVQGLHSADNPDYAARVICGCITDDPEIYRAFDSSRAFFDTTLTGLGNLYLFKNHRDVQYYDRFSNTGYIQVEAGHNHRIGERESDGFIQNTFGQSYTFRKDFYNDDGTRDLANQRTGFLLSRFRIHGKEMTFVNLNLHSLPFEDVNEIATTQNSITKAASKREKQIDLLLEELDAEGLRNDAILVAGSFNSELHETDLLNYLAKTQLVSTIARKDEEGNISAIEHVDRNCRHITTVERTRFDLHSIHDWFFRLGRGQMVKRYNGELASIAFKGSLKEETCFFQPSRHYEINKKTGKEEFERTLCPAWSDRILYNENMNDLFRHDSFCASGLYYGLVAEEKHVGPHKPVALHSTICLK</sequence>
<protein>
    <recommendedName>
        <fullName evidence="3">Inositol-polyphosphate 5-phosphatase</fullName>
    </recommendedName>
</protein>
<dbReference type="SUPFAM" id="SSF56219">
    <property type="entry name" value="DNase I-like"/>
    <property type="match status" value="1"/>
</dbReference>
<name>A0A9P1IQD8_9PELO</name>
<proteinExistence type="predicted"/>
<reference evidence="1" key="1">
    <citation type="submission" date="2022-11" db="EMBL/GenBank/DDBJ databases">
        <authorList>
            <person name="Kikuchi T."/>
        </authorList>
    </citation>
    <scope>NUCLEOTIDE SEQUENCE</scope>
    <source>
        <strain evidence="1">PS1010</strain>
    </source>
</reference>
<dbReference type="GO" id="GO:0004445">
    <property type="term" value="F:inositol-polyphosphate 5-phosphatase activity"/>
    <property type="evidence" value="ECO:0007669"/>
    <property type="project" value="InterPro"/>
</dbReference>
<dbReference type="OrthoDB" id="5780965at2759"/>
<evidence type="ECO:0008006" key="3">
    <source>
        <dbReference type="Google" id="ProtNLM"/>
    </source>
</evidence>
<dbReference type="PANTHER" id="PTHR12997">
    <property type="entry name" value="TYPE I INOSITOL-1,4,5-TRISPHOSPHATE 5-PHOSPHATASE"/>
    <property type="match status" value="1"/>
</dbReference>
<accession>A0A9P1IQD8</accession>
<dbReference type="PANTHER" id="PTHR12997:SF5">
    <property type="entry name" value="ENDONUCLEASE_EXONUCLEASE_PHOSPHATASE FAMILY PROTEIN"/>
    <property type="match status" value="1"/>
</dbReference>
<dbReference type="AlphaFoldDB" id="A0A9P1IQD8"/>
<evidence type="ECO:0000313" key="1">
    <source>
        <dbReference type="EMBL" id="CAI5448454.1"/>
    </source>
</evidence>
<dbReference type="EMBL" id="CANHGI010000004">
    <property type="protein sequence ID" value="CAI5448454.1"/>
    <property type="molecule type" value="Genomic_DNA"/>
</dbReference>
<dbReference type="Proteomes" id="UP001152747">
    <property type="component" value="Unassembled WGS sequence"/>
</dbReference>
<dbReference type="FunFam" id="3.60.10.10:FF:000221">
    <property type="entry name" value="Uncharacterized protein"/>
    <property type="match status" value="1"/>
</dbReference>
<dbReference type="InterPro" id="IPR036691">
    <property type="entry name" value="Endo/exonu/phosph_ase_sf"/>
</dbReference>
<evidence type="ECO:0000313" key="2">
    <source>
        <dbReference type="Proteomes" id="UP001152747"/>
    </source>
</evidence>
<keyword evidence="2" id="KW-1185">Reference proteome</keyword>